<dbReference type="HAMAP" id="MF_00269">
    <property type="entry name" value="Tpx"/>
    <property type="match status" value="1"/>
</dbReference>
<dbReference type="AlphaFoldDB" id="A0A364YBQ4"/>
<accession>A0A364YBQ4</accession>
<dbReference type="InterPro" id="IPR013766">
    <property type="entry name" value="Thioredoxin_domain"/>
</dbReference>
<comment type="miscellaneous">
    <text evidence="6">The active site is a conserved redox-active cysteine residue, the peroxidatic cysteine (C(P)), which makes the nucleophilic attack on the peroxide substrate. The peroxide oxidizes the C(P)-SH to cysteine sulfenic acid (C(P)-SOH), which then reacts with another cysteine residue, the resolving cysteine (C(R)), to form a disulfide bridge. The disulfide is subsequently reduced by an appropriate electron donor to complete the catalytic cycle. In this atypical 2-Cys peroxiredoxin, C(R) is present in the same subunit to form an intramolecular disulfide. The disulfide is subsequently reduced by thioredoxin.</text>
</comment>
<dbReference type="SUPFAM" id="SSF52833">
    <property type="entry name" value="Thioredoxin-like"/>
    <property type="match status" value="1"/>
</dbReference>
<dbReference type="Proteomes" id="UP000251889">
    <property type="component" value="Unassembled WGS sequence"/>
</dbReference>
<feature type="domain" description="Thioredoxin" evidence="7">
    <location>
        <begin position="18"/>
        <end position="166"/>
    </location>
</feature>
<dbReference type="InterPro" id="IPR018219">
    <property type="entry name" value="Tpx_CS"/>
</dbReference>
<evidence type="ECO:0000256" key="6">
    <source>
        <dbReference type="HAMAP-Rule" id="MF_00269"/>
    </source>
</evidence>
<comment type="catalytic activity">
    <reaction evidence="6">
        <text>a hydroperoxide + [thioredoxin]-dithiol = an alcohol + [thioredoxin]-disulfide + H2O</text>
        <dbReference type="Rhea" id="RHEA:62620"/>
        <dbReference type="Rhea" id="RHEA-COMP:10698"/>
        <dbReference type="Rhea" id="RHEA-COMP:10700"/>
        <dbReference type="ChEBI" id="CHEBI:15377"/>
        <dbReference type="ChEBI" id="CHEBI:29950"/>
        <dbReference type="ChEBI" id="CHEBI:30879"/>
        <dbReference type="ChEBI" id="CHEBI:35924"/>
        <dbReference type="ChEBI" id="CHEBI:50058"/>
        <dbReference type="EC" id="1.11.1.24"/>
    </reaction>
</comment>
<dbReference type="InterPro" id="IPR002065">
    <property type="entry name" value="TPX"/>
</dbReference>
<organism evidence="8 9">
    <name type="scientific">Pseudochryseolinea flava</name>
    <dbReference type="NCBI Taxonomy" id="2059302"/>
    <lineage>
        <taxon>Bacteria</taxon>
        <taxon>Pseudomonadati</taxon>
        <taxon>Bacteroidota</taxon>
        <taxon>Cytophagia</taxon>
        <taxon>Cytophagales</taxon>
        <taxon>Fulvivirgaceae</taxon>
        <taxon>Pseudochryseolinea</taxon>
    </lineage>
</organism>
<dbReference type="Gene3D" id="3.40.30.10">
    <property type="entry name" value="Glutaredoxin"/>
    <property type="match status" value="1"/>
</dbReference>
<feature type="disulfide bond" description="Redox-active" evidence="6">
    <location>
        <begin position="60"/>
        <end position="94"/>
    </location>
</feature>
<dbReference type="PANTHER" id="PTHR43110">
    <property type="entry name" value="THIOL PEROXIDASE"/>
    <property type="match status" value="1"/>
</dbReference>
<evidence type="ECO:0000256" key="1">
    <source>
        <dbReference type="ARBA" id="ARBA00022559"/>
    </source>
</evidence>
<reference evidence="8 9" key="1">
    <citation type="submission" date="2018-06" db="EMBL/GenBank/DDBJ databases">
        <title>Chryseolinea flavus sp. nov., a member of the phylum Bacteroidetes isolated from soil.</title>
        <authorList>
            <person name="Li Y."/>
            <person name="Wang J."/>
        </authorList>
    </citation>
    <scope>NUCLEOTIDE SEQUENCE [LARGE SCALE GENOMIC DNA]</scope>
    <source>
        <strain evidence="8 9">SDU1-6</strain>
    </source>
</reference>
<keyword evidence="2 6" id="KW-0049">Antioxidant</keyword>
<evidence type="ECO:0000313" key="8">
    <source>
        <dbReference type="EMBL" id="RAW03208.1"/>
    </source>
</evidence>
<keyword evidence="3 6" id="KW-0560">Oxidoreductase</keyword>
<keyword evidence="1 6" id="KW-0575">Peroxidase</keyword>
<evidence type="ECO:0000259" key="7">
    <source>
        <dbReference type="PROSITE" id="PS51352"/>
    </source>
</evidence>
<dbReference type="PANTHER" id="PTHR43110:SF1">
    <property type="entry name" value="THIOL PEROXIDASE"/>
    <property type="match status" value="1"/>
</dbReference>
<dbReference type="OrthoDB" id="9809746at2"/>
<comment type="similarity">
    <text evidence="6">Belongs to the peroxiredoxin family. Tpx subfamily.</text>
</comment>
<dbReference type="InterPro" id="IPR036249">
    <property type="entry name" value="Thioredoxin-like_sf"/>
</dbReference>
<proteinExistence type="inferred from homology"/>
<dbReference type="GO" id="GO:0008379">
    <property type="term" value="F:thioredoxin peroxidase activity"/>
    <property type="evidence" value="ECO:0007669"/>
    <property type="project" value="UniProtKB-UniRule"/>
</dbReference>
<comment type="caution">
    <text evidence="8">The sequence shown here is derived from an EMBL/GenBank/DDBJ whole genome shotgun (WGS) entry which is preliminary data.</text>
</comment>
<feature type="active site" description="Cysteine sulfenic acid (-SOH) intermediate" evidence="6">
    <location>
        <position position="60"/>
    </location>
</feature>
<comment type="function">
    <text evidence="6">Thiol-specific peroxidase that catalyzes the reduction of hydrogen peroxide and organic hydroperoxides to water and alcohols, respectively. Plays a role in cell protection against oxidative stress by detoxifying peroxides.</text>
</comment>
<dbReference type="EC" id="1.11.1.24" evidence="6"/>
<dbReference type="NCBIfam" id="NF001808">
    <property type="entry name" value="PRK00522.1"/>
    <property type="match status" value="1"/>
</dbReference>
<evidence type="ECO:0000256" key="4">
    <source>
        <dbReference type="ARBA" id="ARBA00023157"/>
    </source>
</evidence>
<evidence type="ECO:0000256" key="3">
    <source>
        <dbReference type="ARBA" id="ARBA00023002"/>
    </source>
</evidence>
<evidence type="ECO:0000256" key="5">
    <source>
        <dbReference type="ARBA" id="ARBA00023284"/>
    </source>
</evidence>
<keyword evidence="4 6" id="KW-1015">Disulfide bond</keyword>
<dbReference type="CDD" id="cd03014">
    <property type="entry name" value="PRX_Atyp2cys"/>
    <property type="match status" value="1"/>
</dbReference>
<comment type="subunit">
    <text evidence="6">Homodimer.</text>
</comment>
<gene>
    <name evidence="6" type="primary">tpx</name>
    <name evidence="8" type="ORF">DQQ10_03745</name>
</gene>
<dbReference type="InterPro" id="IPR050455">
    <property type="entry name" value="Tpx_Peroxidase_subfamily"/>
</dbReference>
<evidence type="ECO:0000256" key="2">
    <source>
        <dbReference type="ARBA" id="ARBA00022862"/>
    </source>
</evidence>
<name>A0A364YBQ4_9BACT</name>
<dbReference type="EMBL" id="QMFY01000001">
    <property type="protein sequence ID" value="RAW03208.1"/>
    <property type="molecule type" value="Genomic_DNA"/>
</dbReference>
<keyword evidence="9" id="KW-1185">Reference proteome</keyword>
<dbReference type="InterPro" id="IPR013740">
    <property type="entry name" value="Redoxin"/>
</dbReference>
<dbReference type="Pfam" id="PF08534">
    <property type="entry name" value="Redoxin"/>
    <property type="match status" value="1"/>
</dbReference>
<sequence length="166" mass="17994">MAQTKLGENVVNTIGDLPAVGTQAPSFTLTGIELKDVNLSDYAGTNVILNIFPSIDTRVCAMSVREFNQRAASLPETTILCISKDLPFAFRRFCGAEGIDKVISLSDFRHKNFGSDYGLEMKDGGMAGLFARAIVVINKQGKVIYTELVPTIGQEPDYEKAILSLG</sequence>
<dbReference type="PROSITE" id="PS01265">
    <property type="entry name" value="TPX"/>
    <property type="match status" value="1"/>
</dbReference>
<dbReference type="RefSeq" id="WP_112745423.1">
    <property type="nucleotide sequence ID" value="NZ_QMFY01000001.1"/>
</dbReference>
<protein>
    <recommendedName>
        <fullName evidence="6">Thiol peroxidase</fullName>
        <shortName evidence="6">Tpx</shortName>
        <ecNumber evidence="6">1.11.1.24</ecNumber>
    </recommendedName>
    <alternativeName>
        <fullName evidence="6">Peroxiredoxin tpx</fullName>
        <shortName evidence="6">Prx</shortName>
    </alternativeName>
    <alternativeName>
        <fullName evidence="6">Thioredoxin peroxidase</fullName>
    </alternativeName>
    <alternativeName>
        <fullName evidence="6">Thioredoxin-dependent peroxiredoxin</fullName>
    </alternativeName>
</protein>
<evidence type="ECO:0000313" key="9">
    <source>
        <dbReference type="Proteomes" id="UP000251889"/>
    </source>
</evidence>
<dbReference type="PROSITE" id="PS51352">
    <property type="entry name" value="THIOREDOXIN_2"/>
    <property type="match status" value="1"/>
</dbReference>
<keyword evidence="5 6" id="KW-0676">Redox-active center</keyword>